<protein>
    <submittedName>
        <fullName evidence="1">Uncharacterized protein</fullName>
    </submittedName>
</protein>
<evidence type="ECO:0000313" key="2">
    <source>
        <dbReference type="Proteomes" id="UP001283361"/>
    </source>
</evidence>
<name>A0AAE0ZFJ2_9GAST</name>
<gene>
    <name evidence="1" type="ORF">RRG08_053446</name>
</gene>
<dbReference type="EMBL" id="JAWDGP010004058">
    <property type="protein sequence ID" value="KAK3768454.1"/>
    <property type="molecule type" value="Genomic_DNA"/>
</dbReference>
<accession>A0AAE0ZFJ2</accession>
<sequence length="105" mass="11672">MSRDLILQATWRANGLWIKSSPRCLQAILMKGSKQGVMFEDKQWPALSTLKMMLTSAKLAMACHAPLSKFLCTPGVINGVVKVFYIRVPSLCGLVHSSNETERSF</sequence>
<organism evidence="1 2">
    <name type="scientific">Elysia crispata</name>
    <name type="common">lettuce slug</name>
    <dbReference type="NCBI Taxonomy" id="231223"/>
    <lineage>
        <taxon>Eukaryota</taxon>
        <taxon>Metazoa</taxon>
        <taxon>Spiralia</taxon>
        <taxon>Lophotrochozoa</taxon>
        <taxon>Mollusca</taxon>
        <taxon>Gastropoda</taxon>
        <taxon>Heterobranchia</taxon>
        <taxon>Euthyneura</taxon>
        <taxon>Panpulmonata</taxon>
        <taxon>Sacoglossa</taxon>
        <taxon>Placobranchoidea</taxon>
        <taxon>Plakobranchidae</taxon>
        <taxon>Elysia</taxon>
    </lineage>
</organism>
<comment type="caution">
    <text evidence="1">The sequence shown here is derived from an EMBL/GenBank/DDBJ whole genome shotgun (WGS) entry which is preliminary data.</text>
</comment>
<evidence type="ECO:0000313" key="1">
    <source>
        <dbReference type="EMBL" id="KAK3768454.1"/>
    </source>
</evidence>
<keyword evidence="2" id="KW-1185">Reference proteome</keyword>
<reference evidence="1" key="1">
    <citation type="journal article" date="2023" name="G3 (Bethesda)">
        <title>A reference genome for the long-term kleptoplast-retaining sea slug Elysia crispata morphotype clarki.</title>
        <authorList>
            <person name="Eastman K.E."/>
            <person name="Pendleton A.L."/>
            <person name="Shaikh M.A."/>
            <person name="Suttiyut T."/>
            <person name="Ogas R."/>
            <person name="Tomko P."/>
            <person name="Gavelis G."/>
            <person name="Widhalm J.R."/>
            <person name="Wisecaver J.H."/>
        </authorList>
    </citation>
    <scope>NUCLEOTIDE SEQUENCE</scope>
    <source>
        <strain evidence="1">ECLA1</strain>
    </source>
</reference>
<proteinExistence type="predicted"/>
<dbReference type="AlphaFoldDB" id="A0AAE0ZFJ2"/>
<dbReference type="Proteomes" id="UP001283361">
    <property type="component" value="Unassembled WGS sequence"/>
</dbReference>